<proteinExistence type="predicted"/>
<dbReference type="RefSeq" id="WP_141353277.1">
    <property type="nucleotide sequence ID" value="NZ_BJNV01000051.1"/>
</dbReference>
<reference evidence="2 3" key="1">
    <citation type="submission" date="2019-06" db="EMBL/GenBank/DDBJ databases">
        <title>Whole genome shotgun sequence of Zoogloea ramigera NBRC 15342.</title>
        <authorList>
            <person name="Hosoyama A."/>
            <person name="Uohara A."/>
            <person name="Ohji S."/>
            <person name="Ichikawa N."/>
        </authorList>
    </citation>
    <scope>NUCLEOTIDE SEQUENCE [LARGE SCALE GENOMIC DNA]</scope>
    <source>
        <strain evidence="2 3">NBRC 15342</strain>
    </source>
</reference>
<evidence type="ECO:0000313" key="3">
    <source>
        <dbReference type="Proteomes" id="UP000318422"/>
    </source>
</evidence>
<comment type="caution">
    <text evidence="2">The sequence shown here is derived from an EMBL/GenBank/DDBJ whole genome shotgun (WGS) entry which is preliminary data.</text>
</comment>
<organism evidence="2 3">
    <name type="scientific">Zoogloea ramigera</name>
    <dbReference type="NCBI Taxonomy" id="350"/>
    <lineage>
        <taxon>Bacteria</taxon>
        <taxon>Pseudomonadati</taxon>
        <taxon>Pseudomonadota</taxon>
        <taxon>Betaproteobacteria</taxon>
        <taxon>Rhodocyclales</taxon>
        <taxon>Zoogloeaceae</taxon>
        <taxon>Zoogloea</taxon>
    </lineage>
</organism>
<accession>A0A4Y4CUS4</accession>
<dbReference type="AlphaFoldDB" id="A0A4Y4CUS4"/>
<feature type="transmembrane region" description="Helical" evidence="1">
    <location>
        <begin position="60"/>
        <end position="85"/>
    </location>
</feature>
<dbReference type="Proteomes" id="UP000318422">
    <property type="component" value="Unassembled WGS sequence"/>
</dbReference>
<protein>
    <submittedName>
        <fullName evidence="2">Uncharacterized protein</fullName>
    </submittedName>
</protein>
<dbReference type="EMBL" id="BJNV01000051">
    <property type="protein sequence ID" value="GEC96705.1"/>
    <property type="molecule type" value="Genomic_DNA"/>
</dbReference>
<feature type="transmembrane region" description="Helical" evidence="1">
    <location>
        <begin position="9"/>
        <end position="27"/>
    </location>
</feature>
<keyword evidence="1" id="KW-1133">Transmembrane helix</keyword>
<keyword evidence="1" id="KW-0812">Transmembrane</keyword>
<sequence>MTAISTKGLKFIGVLMCTAALTKLFYLQPDLLPAGLRSVGNAIVDLLGAHSQEVSADIEFAFILLVAFLLSLALLLLIGGVLSWCRSSRSG</sequence>
<evidence type="ECO:0000313" key="2">
    <source>
        <dbReference type="EMBL" id="GEC96705.1"/>
    </source>
</evidence>
<gene>
    <name evidence="2" type="ORF">ZRA01_27780</name>
</gene>
<keyword evidence="1" id="KW-0472">Membrane</keyword>
<name>A0A4Y4CUS4_ZOORA</name>
<keyword evidence="3" id="KW-1185">Reference proteome</keyword>
<evidence type="ECO:0000256" key="1">
    <source>
        <dbReference type="SAM" id="Phobius"/>
    </source>
</evidence>